<reference evidence="3" key="1">
    <citation type="submission" date="2017-01" db="EMBL/GenBank/DDBJ databases">
        <authorList>
            <person name="Wang Y."/>
            <person name="White M."/>
            <person name="Kvist S."/>
            <person name="Moncalvo J.-M."/>
        </authorList>
    </citation>
    <scope>NUCLEOTIDE SEQUENCE [LARGE SCALE GENOMIC DNA]</scope>
    <source>
        <strain evidence="3">COL-18-3</strain>
    </source>
</reference>
<evidence type="ECO:0000313" key="3">
    <source>
        <dbReference type="Proteomes" id="UP000188320"/>
    </source>
</evidence>
<sequence>MEKSPPVLTEMGLNQSAKKVDSTLYDLHLAPVRIIRASIRSTKLVAALPSVLLGSGDGNRGGSRRKTINVPKGVEPSNRRQMDPVSHSRGIPNPVPQPATNHGCTTIETTTGQQRKPESYRGGDHEALSQEGYRGGRRIAERLLLEPVPSAKENRGIQTGVEPKAVKRLYTTAFVQDENPPDGMQANKKKRLDGQHRPQKCFFTRSFGTSAESFIEPITKPMDLHQGTEARLQVCEDEDDTVDSLSRLFAHLGRVEEPVYLKHGNCLQKTVKGGFFSQEIKVLTNSKSVPGPSGYDYKHQRDGLEGPNTKLRDLKREAEKLVSKGMASLRNLASFTGRA</sequence>
<keyword evidence="3" id="KW-1185">Reference proteome</keyword>
<feature type="non-terminal residue" evidence="2">
    <location>
        <position position="339"/>
    </location>
</feature>
<feature type="region of interest" description="Disordered" evidence="1">
    <location>
        <begin position="74"/>
        <end position="134"/>
    </location>
</feature>
<comment type="caution">
    <text evidence="2">The sequence shown here is derived from an EMBL/GenBank/DDBJ whole genome shotgun (WGS) entry which is preliminary data.</text>
</comment>
<dbReference type="Proteomes" id="UP000188320">
    <property type="component" value="Unassembled WGS sequence"/>
</dbReference>
<feature type="region of interest" description="Disordered" evidence="1">
    <location>
        <begin position="291"/>
        <end position="312"/>
    </location>
</feature>
<organism evidence="2 3">
    <name type="scientific">Zancudomyces culisetae</name>
    <name type="common">Gut fungus</name>
    <name type="synonym">Smittium culisetae</name>
    <dbReference type="NCBI Taxonomy" id="1213189"/>
    <lineage>
        <taxon>Eukaryota</taxon>
        <taxon>Fungi</taxon>
        <taxon>Fungi incertae sedis</taxon>
        <taxon>Zoopagomycota</taxon>
        <taxon>Kickxellomycotina</taxon>
        <taxon>Harpellomycetes</taxon>
        <taxon>Harpellales</taxon>
        <taxon>Legeriomycetaceae</taxon>
        <taxon>Zancudomyces</taxon>
    </lineage>
</organism>
<evidence type="ECO:0000313" key="2">
    <source>
        <dbReference type="EMBL" id="OMH84746.1"/>
    </source>
</evidence>
<feature type="compositionally biased region" description="Polar residues" evidence="1">
    <location>
        <begin position="98"/>
        <end position="114"/>
    </location>
</feature>
<feature type="region of interest" description="Disordered" evidence="1">
    <location>
        <begin position="176"/>
        <end position="195"/>
    </location>
</feature>
<evidence type="ECO:0000256" key="1">
    <source>
        <dbReference type="SAM" id="MobiDB-lite"/>
    </source>
</evidence>
<dbReference type="AlphaFoldDB" id="A0A1R1PUW5"/>
<name>A0A1R1PUW5_ZANCU</name>
<gene>
    <name evidence="2" type="ORF">AX774_g1721</name>
</gene>
<dbReference type="OrthoDB" id="2286148at2759"/>
<dbReference type="EMBL" id="LSSK01000155">
    <property type="protein sequence ID" value="OMH84746.1"/>
    <property type="molecule type" value="Genomic_DNA"/>
</dbReference>
<protein>
    <submittedName>
        <fullName evidence="2">Uncharacterized protein</fullName>
    </submittedName>
</protein>
<feature type="compositionally biased region" description="Basic and acidic residues" evidence="1">
    <location>
        <begin position="115"/>
        <end position="128"/>
    </location>
</feature>
<accession>A0A1R1PUW5</accession>
<proteinExistence type="predicted"/>
<feature type="compositionally biased region" description="Basic and acidic residues" evidence="1">
    <location>
        <begin position="296"/>
        <end position="312"/>
    </location>
</feature>